<comment type="catalytic activity">
    <reaction evidence="1 8">
        <text>Release of an N-terminal amino acid, Xaa-|-Yaa-, in which Xaa is preferably Leu, but may be other amino acids including Pro although not Arg or Lys, and Yaa may be Pro. Amino acid amides and methyl esters are also readily hydrolyzed, but rates on arylamides are exceedingly low.</text>
        <dbReference type="EC" id="3.4.11.1"/>
    </reaction>
</comment>
<dbReference type="HAMAP" id="MF_00181">
    <property type="entry name" value="Cytosol_peptidase_M17"/>
    <property type="match status" value="1"/>
</dbReference>
<evidence type="ECO:0000313" key="10">
    <source>
        <dbReference type="EMBL" id="TDE88981.1"/>
    </source>
</evidence>
<evidence type="ECO:0000256" key="1">
    <source>
        <dbReference type="ARBA" id="ARBA00000135"/>
    </source>
</evidence>
<keyword evidence="5 8" id="KW-0645">Protease</keyword>
<dbReference type="NCBIfam" id="NF002073">
    <property type="entry name" value="PRK00913.1-2"/>
    <property type="match status" value="1"/>
</dbReference>
<sequence>MTELALSSSDPARLAADALVIGITPDGTGARLVGADALPGPVRASIENAIGVLGLKGAVDEVTKIPAVDGVRANLLVLTGLGAVAPGPGADGGPSLENLRRAAGAAARQLAGTTHAALVLPADDAAHAAAVAEGGLLGAYAFGDYRGTRPAAGAPVATITVVTPTARKGATKDAVARAKVLATAVHGTRDLVNSAPNDLYPESFADHARARAKGAKVKIKVLDDDALREGGYGGLIGVGQGSVRPPRLVKLTYAPARAKKHYALVGKGITFDSGGLSIKPAKSMETMKSDMAGAAAVLNTVLAAAELGLGIKVTGWLALAENMPSGTAQRPSDVITIRGGKTVEVLNTDAEGRLVLADAIVAAGEEKPDAIIDIATLTGAQMIALGNQVSAVMGTDDVRGAVIGAAERSGEQFWPMPLPEELRASMKTPMADIANMGERYGGMLVAGLFLQEFAGTTPWAHLDIAGPAFNEGGPRHYVPKGGTGVGVRTLLSLLEDAAGA</sequence>
<keyword evidence="8" id="KW-0963">Cytoplasm</keyword>
<evidence type="ECO:0000256" key="3">
    <source>
        <dbReference type="ARBA" id="ARBA00009528"/>
    </source>
</evidence>
<dbReference type="InterPro" id="IPR008283">
    <property type="entry name" value="Peptidase_M17_N"/>
</dbReference>
<feature type="binding site" evidence="8">
    <location>
        <position position="272"/>
    </location>
    <ligand>
        <name>Mn(2+)</name>
        <dbReference type="ChEBI" id="CHEBI:29035"/>
        <label>2</label>
    </ligand>
</feature>
<dbReference type="CDD" id="cd00433">
    <property type="entry name" value="Peptidase_M17"/>
    <property type="match status" value="1"/>
</dbReference>
<comment type="subcellular location">
    <subcellularLocation>
        <location evidence="8">Cytoplasm</location>
    </subcellularLocation>
</comment>
<dbReference type="SUPFAM" id="SSF52949">
    <property type="entry name" value="Macro domain-like"/>
    <property type="match status" value="1"/>
</dbReference>
<dbReference type="Proteomes" id="UP000504882">
    <property type="component" value="Unassembled WGS sequence"/>
</dbReference>
<dbReference type="EC" id="3.4.11.1" evidence="8"/>
<evidence type="ECO:0000256" key="6">
    <source>
        <dbReference type="ARBA" id="ARBA00022801"/>
    </source>
</evidence>
<comment type="cofactor">
    <cofactor evidence="8">
        <name>Mn(2+)</name>
        <dbReference type="ChEBI" id="CHEBI:29035"/>
    </cofactor>
    <text evidence="8">Binds 2 manganese ions per subunit.</text>
</comment>
<dbReference type="Pfam" id="PF02789">
    <property type="entry name" value="Peptidase_M17_N"/>
    <property type="match status" value="1"/>
</dbReference>
<organism evidence="10 11">
    <name type="scientific">Occultella glacieicola</name>
    <dbReference type="NCBI Taxonomy" id="2518684"/>
    <lineage>
        <taxon>Bacteria</taxon>
        <taxon>Bacillati</taxon>
        <taxon>Actinomycetota</taxon>
        <taxon>Actinomycetes</taxon>
        <taxon>Micrococcales</taxon>
        <taxon>Ruaniaceae</taxon>
        <taxon>Occultella</taxon>
    </lineage>
</organism>
<keyword evidence="8" id="KW-0479">Metal-binding</keyword>
<proteinExistence type="inferred from homology"/>
<comment type="similarity">
    <text evidence="3 8">Belongs to the peptidase M17 family.</text>
</comment>
<keyword evidence="8" id="KW-0464">Manganese</keyword>
<evidence type="ECO:0000256" key="8">
    <source>
        <dbReference type="HAMAP-Rule" id="MF_00181"/>
    </source>
</evidence>
<dbReference type="PANTHER" id="PTHR11963">
    <property type="entry name" value="LEUCINE AMINOPEPTIDASE-RELATED"/>
    <property type="match status" value="1"/>
</dbReference>
<feature type="binding site" evidence="8">
    <location>
        <position position="349"/>
    </location>
    <ligand>
        <name>Mn(2+)</name>
        <dbReference type="ChEBI" id="CHEBI:29035"/>
        <label>1</label>
    </ligand>
</feature>
<gene>
    <name evidence="8" type="primary">pepA</name>
    <name evidence="10" type="ORF">EXU48_21985</name>
</gene>
<dbReference type="EMBL" id="SMNA01000014">
    <property type="protein sequence ID" value="TDE88981.1"/>
    <property type="molecule type" value="Genomic_DNA"/>
</dbReference>
<evidence type="ECO:0000313" key="11">
    <source>
        <dbReference type="Proteomes" id="UP000504882"/>
    </source>
</evidence>
<keyword evidence="11" id="KW-1185">Reference proteome</keyword>
<dbReference type="PRINTS" id="PR00481">
    <property type="entry name" value="LAMNOPPTDASE"/>
</dbReference>
<evidence type="ECO:0000256" key="2">
    <source>
        <dbReference type="ARBA" id="ARBA00000967"/>
    </source>
</evidence>
<dbReference type="InterPro" id="IPR000819">
    <property type="entry name" value="Peptidase_M17_C"/>
</dbReference>
<evidence type="ECO:0000256" key="7">
    <source>
        <dbReference type="ARBA" id="ARBA00049972"/>
    </source>
</evidence>
<dbReference type="EC" id="3.4.11.10" evidence="8"/>
<evidence type="ECO:0000259" key="9">
    <source>
        <dbReference type="PROSITE" id="PS00631"/>
    </source>
</evidence>
<dbReference type="Pfam" id="PF00883">
    <property type="entry name" value="Peptidase_M17"/>
    <property type="match status" value="1"/>
</dbReference>
<comment type="caution">
    <text evidence="10">The sequence shown here is derived from an EMBL/GenBank/DDBJ whole genome shotgun (WGS) entry which is preliminary data.</text>
</comment>
<dbReference type="Gene3D" id="3.40.630.10">
    <property type="entry name" value="Zn peptidases"/>
    <property type="match status" value="1"/>
</dbReference>
<feature type="active site" evidence="8">
    <location>
        <position position="353"/>
    </location>
</feature>
<dbReference type="PROSITE" id="PS00631">
    <property type="entry name" value="CYTOSOL_AP"/>
    <property type="match status" value="1"/>
</dbReference>
<dbReference type="SUPFAM" id="SSF53187">
    <property type="entry name" value="Zn-dependent exopeptidases"/>
    <property type="match status" value="1"/>
</dbReference>
<comment type="function">
    <text evidence="7 8">Presumably involved in the processing and regular turnover of intracellular proteins. Catalyzes the removal of unsubstituted N-terminal amino acids from various peptides.</text>
</comment>
<feature type="active site" evidence="8">
    <location>
        <position position="279"/>
    </location>
</feature>
<dbReference type="InterPro" id="IPR023042">
    <property type="entry name" value="Peptidase_M17_leu_NH2_pept"/>
</dbReference>
<dbReference type="Gene3D" id="3.40.220.10">
    <property type="entry name" value="Leucine Aminopeptidase, subunit E, domain 1"/>
    <property type="match status" value="1"/>
</dbReference>
<name>A0ABY2DXX6_9MICO</name>
<evidence type="ECO:0000256" key="4">
    <source>
        <dbReference type="ARBA" id="ARBA00022438"/>
    </source>
</evidence>
<feature type="binding site" evidence="8">
    <location>
        <position position="351"/>
    </location>
    <ligand>
        <name>Mn(2+)</name>
        <dbReference type="ChEBI" id="CHEBI:29035"/>
        <label>2</label>
    </ligand>
</feature>
<dbReference type="PANTHER" id="PTHR11963:SF23">
    <property type="entry name" value="CYTOSOL AMINOPEPTIDASE"/>
    <property type="match status" value="1"/>
</dbReference>
<keyword evidence="4 8" id="KW-0031">Aminopeptidase</keyword>
<keyword evidence="6 8" id="KW-0378">Hydrolase</keyword>
<feature type="domain" description="Cytosol aminopeptidase" evidence="9">
    <location>
        <begin position="347"/>
        <end position="354"/>
    </location>
</feature>
<reference evidence="10 11" key="1">
    <citation type="submission" date="2019-03" db="EMBL/GenBank/DDBJ databases">
        <title>Genomic features of bacteria from cold environments.</title>
        <authorList>
            <person name="Shen L."/>
        </authorList>
    </citation>
    <scope>NUCLEOTIDE SEQUENCE [LARGE SCALE GENOMIC DNA]</scope>
    <source>
        <strain evidence="11">T3246-1</strain>
    </source>
</reference>
<feature type="binding site" evidence="8">
    <location>
        <position position="351"/>
    </location>
    <ligand>
        <name>Mn(2+)</name>
        <dbReference type="ChEBI" id="CHEBI:29035"/>
        <label>1</label>
    </ligand>
</feature>
<comment type="catalytic activity">
    <reaction evidence="2 8">
        <text>Release of an N-terminal amino acid, preferentially leucine, but not glutamic or aspartic acids.</text>
        <dbReference type="EC" id="3.4.11.10"/>
    </reaction>
</comment>
<evidence type="ECO:0000256" key="5">
    <source>
        <dbReference type="ARBA" id="ARBA00022670"/>
    </source>
</evidence>
<accession>A0ABY2DXX6</accession>
<dbReference type="RefSeq" id="WP_133109839.1">
    <property type="nucleotide sequence ID" value="NZ_SMNA01000014.1"/>
</dbReference>
<dbReference type="InterPro" id="IPR011356">
    <property type="entry name" value="Leucine_aapep/pepB"/>
</dbReference>
<feature type="binding site" evidence="8">
    <location>
        <position position="290"/>
    </location>
    <ligand>
        <name>Mn(2+)</name>
        <dbReference type="ChEBI" id="CHEBI:29035"/>
        <label>2</label>
    </ligand>
</feature>
<dbReference type="InterPro" id="IPR043472">
    <property type="entry name" value="Macro_dom-like"/>
</dbReference>
<dbReference type="GO" id="GO:0004177">
    <property type="term" value="F:aminopeptidase activity"/>
    <property type="evidence" value="ECO:0007669"/>
    <property type="project" value="UniProtKB-KW"/>
</dbReference>
<feature type="binding site" evidence="8">
    <location>
        <position position="272"/>
    </location>
    <ligand>
        <name>Mn(2+)</name>
        <dbReference type="ChEBI" id="CHEBI:29035"/>
        <label>1</label>
    </ligand>
</feature>
<feature type="binding site" evidence="8">
    <location>
        <position position="267"/>
    </location>
    <ligand>
        <name>Mn(2+)</name>
        <dbReference type="ChEBI" id="CHEBI:29035"/>
        <label>2</label>
    </ligand>
</feature>
<protein>
    <recommendedName>
        <fullName evidence="8">Probable cytosol aminopeptidase</fullName>
        <ecNumber evidence="8">3.4.11.1</ecNumber>
    </recommendedName>
    <alternativeName>
        <fullName evidence="8">Leucine aminopeptidase</fullName>
        <shortName evidence="8">LAP</shortName>
        <ecNumber evidence="8">3.4.11.10</ecNumber>
    </alternativeName>
    <alternativeName>
        <fullName evidence="8">Leucyl aminopeptidase</fullName>
    </alternativeName>
</protein>